<dbReference type="Proteomes" id="UP000031599">
    <property type="component" value="Unassembled WGS sequence"/>
</dbReference>
<evidence type="ECO:0000256" key="1">
    <source>
        <dbReference type="SAM" id="MobiDB-lite"/>
    </source>
</evidence>
<evidence type="ECO:0000313" key="3">
    <source>
        <dbReference type="Proteomes" id="UP000031599"/>
    </source>
</evidence>
<proteinExistence type="predicted"/>
<organism evidence="2 3">
    <name type="scientific">Enhygromyxa salina</name>
    <dbReference type="NCBI Taxonomy" id="215803"/>
    <lineage>
        <taxon>Bacteria</taxon>
        <taxon>Pseudomonadati</taxon>
        <taxon>Myxococcota</taxon>
        <taxon>Polyangia</taxon>
        <taxon>Nannocystales</taxon>
        <taxon>Nannocystaceae</taxon>
        <taxon>Enhygromyxa</taxon>
    </lineage>
</organism>
<gene>
    <name evidence="2" type="ORF">DB30_08057</name>
</gene>
<name>A0A0C2CV17_9BACT</name>
<sequence length="114" mass="12968">MLLAQRRHARDEVIPHASHYRRHPSFWPAPSRARGLSPSPTRPPLARVRPAPTDHRPRQSPDTLPANPRMFVSERATRSRGPHTRPGSKRAARSTSSTHKPAEAPNPPYLRTWR</sequence>
<dbReference type="EMBL" id="JMCC02000097">
    <property type="protein sequence ID" value="KIG13430.1"/>
    <property type="molecule type" value="Genomic_DNA"/>
</dbReference>
<accession>A0A0C2CV17</accession>
<protein>
    <submittedName>
        <fullName evidence="2">Uncharacterized protein</fullName>
    </submittedName>
</protein>
<comment type="caution">
    <text evidence="2">The sequence shown here is derived from an EMBL/GenBank/DDBJ whole genome shotgun (WGS) entry which is preliminary data.</text>
</comment>
<feature type="compositionally biased region" description="Basic residues" evidence="1">
    <location>
        <begin position="78"/>
        <end position="92"/>
    </location>
</feature>
<reference evidence="2 3" key="1">
    <citation type="submission" date="2014-12" db="EMBL/GenBank/DDBJ databases">
        <title>Genome assembly of Enhygromyxa salina DSM 15201.</title>
        <authorList>
            <person name="Sharma G."/>
            <person name="Subramanian S."/>
        </authorList>
    </citation>
    <scope>NUCLEOTIDE SEQUENCE [LARGE SCALE GENOMIC DNA]</scope>
    <source>
        <strain evidence="2 3">DSM 15201</strain>
    </source>
</reference>
<evidence type="ECO:0000313" key="2">
    <source>
        <dbReference type="EMBL" id="KIG13430.1"/>
    </source>
</evidence>
<dbReference type="AlphaFoldDB" id="A0A0C2CV17"/>
<feature type="region of interest" description="Disordered" evidence="1">
    <location>
        <begin position="1"/>
        <end position="114"/>
    </location>
</feature>